<dbReference type="PANTHER" id="PTHR31804:SF3">
    <property type="entry name" value="MEDIATOR OF RNA POLYMERASE II TRANSCRIPTION SUBUNIT 15"/>
    <property type="match status" value="1"/>
</dbReference>
<evidence type="ECO:0000259" key="13">
    <source>
        <dbReference type="Pfam" id="PF21538"/>
    </source>
</evidence>
<evidence type="ECO:0000256" key="8">
    <source>
        <dbReference type="ARBA" id="ARBA00023242"/>
    </source>
</evidence>
<keyword evidence="15" id="KW-1185">Reference proteome</keyword>
<protein>
    <recommendedName>
        <fullName evidence="4 10">Mediator of RNA polymerase II transcription subunit 15</fullName>
    </recommendedName>
    <alternativeName>
        <fullName evidence="9 10">Mediator complex subunit 15</fullName>
    </alternativeName>
</protein>
<dbReference type="Pfam" id="PF09606">
    <property type="entry name" value="Med15_N"/>
    <property type="match status" value="1"/>
</dbReference>
<comment type="similarity">
    <text evidence="2 10">Belongs to the Mediator complex subunit 15 family.</text>
</comment>
<keyword evidence="6 10" id="KW-0010">Activator</keyword>
<dbReference type="STRING" id="224129.A0A1W4XKG4"/>
<comment type="subunit">
    <text evidence="3 10">Component of the Mediator complex.</text>
</comment>
<evidence type="ECO:0000256" key="1">
    <source>
        <dbReference type="ARBA" id="ARBA00004123"/>
    </source>
</evidence>
<dbReference type="Proteomes" id="UP000192223">
    <property type="component" value="Unplaced"/>
</dbReference>
<evidence type="ECO:0000313" key="17">
    <source>
        <dbReference type="RefSeq" id="XP_018336601.1"/>
    </source>
</evidence>
<feature type="compositionally biased region" description="Low complexity" evidence="11">
    <location>
        <begin position="290"/>
        <end position="300"/>
    </location>
</feature>
<dbReference type="InterPro" id="IPR048386">
    <property type="entry name" value="Med15_C"/>
</dbReference>
<feature type="domain" description="ARC105/Med15 mediator subunit C-terminal" evidence="14">
    <location>
        <begin position="507"/>
        <end position="615"/>
    </location>
</feature>
<comment type="subcellular location">
    <subcellularLocation>
        <location evidence="1 10">Nucleus</location>
    </subcellularLocation>
</comment>
<dbReference type="GO" id="GO:0006355">
    <property type="term" value="P:regulation of DNA-templated transcription"/>
    <property type="evidence" value="ECO:0007669"/>
    <property type="project" value="InterPro"/>
</dbReference>
<dbReference type="InterPro" id="IPR036529">
    <property type="entry name" value="KIX_dom_sf"/>
</dbReference>
<name>A0A1W4XKG4_AGRPL</name>
<comment type="function">
    <text evidence="10">Component of the Mediator complex, a coactivator involved in the regulated transcription of nearly all RNA polymerase II-dependent genes. Mediator functions as a bridge to convey information from gene-specific regulatory proteins to the basal RNA polymerase II transcription machinery. Mediator is recruited to promoters by direct interactions with regulatory proteins and serves as a scaffold for the assembly of a functional preinitiation complex with RNA polymerase II and the general transcription factors.</text>
</comment>
<evidence type="ECO:0000256" key="7">
    <source>
        <dbReference type="ARBA" id="ARBA00023163"/>
    </source>
</evidence>
<dbReference type="CTD" id="51586"/>
<dbReference type="Pfam" id="PF21539">
    <property type="entry name" value="Med15_C"/>
    <property type="match status" value="1"/>
</dbReference>
<dbReference type="GO" id="GO:0005634">
    <property type="term" value="C:nucleus"/>
    <property type="evidence" value="ECO:0007669"/>
    <property type="project" value="UniProtKB-SubCell"/>
</dbReference>
<accession>A0A1W4XKG4</accession>
<dbReference type="KEGG" id="apln:108745053"/>
<dbReference type="RefSeq" id="XP_018336601.1">
    <property type="nucleotide sequence ID" value="XM_018481099.2"/>
</dbReference>
<dbReference type="Pfam" id="PF21538">
    <property type="entry name" value="Med15_M"/>
    <property type="match status" value="1"/>
</dbReference>
<evidence type="ECO:0000256" key="9">
    <source>
        <dbReference type="ARBA" id="ARBA00032016"/>
    </source>
</evidence>
<dbReference type="RefSeq" id="XP_018336600.1">
    <property type="nucleotide sequence ID" value="XM_018481098.1"/>
</dbReference>
<feature type="domain" description="Mediator of RNA polymerase II transcription subunit 15 N-terminal" evidence="12">
    <location>
        <begin position="3"/>
        <end position="71"/>
    </location>
</feature>
<gene>
    <name evidence="16 17" type="primary">LOC108745053</name>
    <name evidence="10" type="synonym">MED15</name>
</gene>
<evidence type="ECO:0000256" key="3">
    <source>
        <dbReference type="ARBA" id="ARBA00011837"/>
    </source>
</evidence>
<evidence type="ECO:0000256" key="5">
    <source>
        <dbReference type="ARBA" id="ARBA00023015"/>
    </source>
</evidence>
<evidence type="ECO:0000256" key="4">
    <source>
        <dbReference type="ARBA" id="ARBA00019613"/>
    </source>
</evidence>
<dbReference type="GeneID" id="108745053"/>
<sequence length="633" mass="69159">MADDSWRTAAFRQSIVTKIEEVIRQSGMPTSRNSVEMESHVFQKAKTREEYLGFVARLILHVREMNTKKGAANMPGPGGGQPGAGMPDPINALQNLASQGSRNNQMMGMGGPQGGHLGGPQQMPPISASNLLQTLNRGPGQNLNNMPGNMQPRPPMMMSPNGGPIPGQMGNQMGGQIANQISGQMQNTAMNQMTGQLTSQLQVANQMGSQLTNQMTSQLQNQLNAGIQGPISNTNQLPSQLQNQIGGPLSNQMLGQIHQIQQRKQGDSMMMNVPNTAFPRNQPSNQFVRQSPSPSVQSPVGLGGPPLTNQMVASPALAPSPNSQINLGAQRSVGMAPSPSSSLNTPGQPGQSPMGMQEEQIYREKVRQLSKYIEPLRKMIAKMGNDGEHVEKLSKMKKLLEILSNPTQRMPLETLLKCEVVLEKQDFRRHDVSVPPPTTTTTMGLTFKEHHAFNPLLEAVSNNLQSPVINHTLQRTFGPTLEALFGPEIKLVPPLKRKRVEEPSSDIPDVLQGEIARLDQRFKVSLDLSQQPGSKTIQLLCWLDDKHLPCVPPVSLTVPEDYPKSSPKCHMASHEYNATKFLSAVQEALLARIKKLPKHFSVSQLLDTWEMSVRQASAPSYTQISTTTLLMGL</sequence>
<feature type="compositionally biased region" description="Polar residues" evidence="11">
    <location>
        <begin position="277"/>
        <end position="289"/>
    </location>
</feature>
<evidence type="ECO:0000313" key="16">
    <source>
        <dbReference type="RefSeq" id="XP_018336600.1"/>
    </source>
</evidence>
<evidence type="ECO:0000259" key="14">
    <source>
        <dbReference type="Pfam" id="PF21539"/>
    </source>
</evidence>
<keyword evidence="5 10" id="KW-0805">Transcription regulation</keyword>
<dbReference type="InterPro" id="IPR048385">
    <property type="entry name" value="Med15_central"/>
</dbReference>
<feature type="domain" description="ARC105/Med15 mediator subunit central" evidence="13">
    <location>
        <begin position="358"/>
        <end position="482"/>
    </location>
</feature>
<evidence type="ECO:0000259" key="12">
    <source>
        <dbReference type="Pfam" id="PF09606"/>
    </source>
</evidence>
<dbReference type="InterPro" id="IPR019087">
    <property type="entry name" value="Med15_N"/>
</dbReference>
<dbReference type="OrthoDB" id="10055322at2759"/>
<evidence type="ECO:0000256" key="6">
    <source>
        <dbReference type="ARBA" id="ARBA00023159"/>
    </source>
</evidence>
<dbReference type="PANTHER" id="PTHR31804">
    <property type="entry name" value="MEDIATOR OF RNA POLYMERASE II TRANSCRIPTION SUBUNIT 15"/>
    <property type="match status" value="1"/>
</dbReference>
<dbReference type="AlphaFoldDB" id="A0A1W4XKG4"/>
<organism evidence="15 17">
    <name type="scientific">Agrilus planipennis</name>
    <name type="common">Emerald ash borer</name>
    <name type="synonym">Agrilus marcopoli</name>
    <dbReference type="NCBI Taxonomy" id="224129"/>
    <lineage>
        <taxon>Eukaryota</taxon>
        <taxon>Metazoa</taxon>
        <taxon>Ecdysozoa</taxon>
        <taxon>Arthropoda</taxon>
        <taxon>Hexapoda</taxon>
        <taxon>Insecta</taxon>
        <taxon>Pterygota</taxon>
        <taxon>Neoptera</taxon>
        <taxon>Endopterygota</taxon>
        <taxon>Coleoptera</taxon>
        <taxon>Polyphaga</taxon>
        <taxon>Elateriformia</taxon>
        <taxon>Buprestoidea</taxon>
        <taxon>Buprestidae</taxon>
        <taxon>Agrilinae</taxon>
        <taxon>Agrilus</taxon>
    </lineage>
</organism>
<evidence type="ECO:0000313" key="15">
    <source>
        <dbReference type="Proteomes" id="UP000192223"/>
    </source>
</evidence>
<evidence type="ECO:0000256" key="10">
    <source>
        <dbReference type="RuleBase" id="RU364148"/>
    </source>
</evidence>
<evidence type="ECO:0000256" key="2">
    <source>
        <dbReference type="ARBA" id="ARBA00009807"/>
    </source>
</evidence>
<keyword evidence="8 10" id="KW-0539">Nucleus</keyword>
<dbReference type="FunFam" id="1.10.246.20:FF:000002">
    <property type="entry name" value="Mediator of RNA polymerase II transcription subunit 15"/>
    <property type="match status" value="1"/>
</dbReference>
<dbReference type="GO" id="GO:0003712">
    <property type="term" value="F:transcription coregulator activity"/>
    <property type="evidence" value="ECO:0007669"/>
    <property type="project" value="InterPro"/>
</dbReference>
<proteinExistence type="inferred from homology"/>
<dbReference type="Gene3D" id="1.10.246.20">
    <property type="entry name" value="Coactivator CBP, KIX domain"/>
    <property type="match status" value="1"/>
</dbReference>
<feature type="region of interest" description="Disordered" evidence="11">
    <location>
        <begin position="277"/>
        <end position="305"/>
    </location>
</feature>
<keyword evidence="7 10" id="KW-0804">Transcription</keyword>
<reference evidence="16 17" key="1">
    <citation type="submission" date="2025-04" db="UniProtKB">
        <authorList>
            <consortium name="RefSeq"/>
        </authorList>
    </citation>
    <scope>IDENTIFICATION</scope>
    <source>
        <tissue evidence="16 17">Entire body</tissue>
    </source>
</reference>
<feature type="compositionally biased region" description="Polar residues" evidence="11">
    <location>
        <begin position="338"/>
        <end position="351"/>
    </location>
</feature>
<evidence type="ECO:0000256" key="11">
    <source>
        <dbReference type="SAM" id="MobiDB-lite"/>
    </source>
</evidence>
<feature type="region of interest" description="Disordered" evidence="11">
    <location>
        <begin position="331"/>
        <end position="354"/>
    </location>
</feature>